<keyword evidence="2" id="KW-0238">DNA-binding</keyword>
<name>A0A9P5AEK3_9HYPO</name>
<dbReference type="PANTHER" id="PTHR31069:SF31">
    <property type="entry name" value="MONODICTYPHENONE CLUSTER TRANSCRIPTION FACTOR-RELATED"/>
    <property type="match status" value="1"/>
</dbReference>
<dbReference type="OrthoDB" id="2943660at2759"/>
<dbReference type="Gene3D" id="4.10.240.10">
    <property type="entry name" value="Zn(2)-C6 fungal-type DNA-binding domain"/>
    <property type="match status" value="1"/>
</dbReference>
<evidence type="ECO:0000259" key="5">
    <source>
        <dbReference type="PROSITE" id="PS50048"/>
    </source>
</evidence>
<protein>
    <recommendedName>
        <fullName evidence="5">Zn(2)-C6 fungal-type domain-containing protein</fullName>
    </recommendedName>
</protein>
<sequence>MSTQPISLQKQYSSMMVLPRLRGCCDSCTRSKLKCSGERPACQRCRIRRQDCVYSKARRAGRPRLKYKANKPSAPIDREAKSDIASNGNLATNGLGRSDTELSMQLLQEPALSSADSQLITPLIQDTWGQRPLISCELAQTSNASDLDLMLQDMLWSSTEGLTSASSWSPELERNRDNADLSEALVDALLEHGENIEGTLSIDSTSPSSLYTNTIEITKGSSSQPTEIDIEINAIMASITDIATRSVGSNHRREDLCISSWPQLLSKAQLLMYLTASENPSPFRLDAVLHVSWTAEQIKKRISRCLTCMSRGAELSSMLALLYDWISTRIAYALEDPSIIQSCRLMIGNTDLTGSKGIIGIYELVKYRIHRAMDVIENIKSGEIGIRQRGPDSIYKAAELMIQEAASRLEALSGMIDLLESEQSWYT</sequence>
<feature type="domain" description="Zn(2)-C6 fungal-type" evidence="5">
    <location>
        <begin position="24"/>
        <end position="54"/>
    </location>
</feature>
<dbReference type="PRINTS" id="PR00755">
    <property type="entry name" value="AFLATOXINBRP"/>
</dbReference>
<accession>A0A9P5AEK3</accession>
<dbReference type="PROSITE" id="PS50048">
    <property type="entry name" value="ZN2_CY6_FUNGAL_2"/>
    <property type="match status" value="1"/>
</dbReference>
<keyword evidence="1" id="KW-0805">Transcription regulation</keyword>
<dbReference type="InterPro" id="IPR036864">
    <property type="entry name" value="Zn2-C6_fun-type_DNA-bd_sf"/>
</dbReference>
<dbReference type="GO" id="GO:0008270">
    <property type="term" value="F:zinc ion binding"/>
    <property type="evidence" value="ECO:0007669"/>
    <property type="project" value="InterPro"/>
</dbReference>
<evidence type="ECO:0000256" key="2">
    <source>
        <dbReference type="ARBA" id="ARBA00023125"/>
    </source>
</evidence>
<evidence type="ECO:0000256" key="1">
    <source>
        <dbReference type="ARBA" id="ARBA00023015"/>
    </source>
</evidence>
<keyword evidence="7" id="KW-1185">Reference proteome</keyword>
<keyword evidence="4" id="KW-0539">Nucleus</keyword>
<reference evidence="6" key="1">
    <citation type="journal article" date="2017" name="Mycologia">
        <title>Fusarium algeriense, sp. nov., a novel toxigenic crown rot pathogen of durum wheat from Algeria is nested in the Fusarium burgessii species complex.</title>
        <authorList>
            <person name="Laraba I."/>
            <person name="Keddad A."/>
            <person name="Boureghda H."/>
            <person name="Abdallah N."/>
            <person name="Vaughan M.M."/>
            <person name="Proctor R.H."/>
            <person name="Busman M."/>
            <person name="O'Donnell K."/>
        </authorList>
    </citation>
    <scope>NUCLEOTIDE SEQUENCE</scope>
    <source>
        <strain evidence="6">NRRL 25174</strain>
    </source>
</reference>
<proteinExistence type="predicted"/>
<reference evidence="6" key="2">
    <citation type="submission" date="2020-02" db="EMBL/GenBank/DDBJ databases">
        <title>Identification and distribution of gene clusters putatively required for synthesis of sphingolipid metabolism inhibitors in phylogenetically diverse species of the filamentous fungus Fusarium.</title>
        <authorList>
            <person name="Kim H.-S."/>
            <person name="Busman M."/>
            <person name="Brown D.W."/>
            <person name="Divon H."/>
            <person name="Uhlig S."/>
            <person name="Proctor R.H."/>
        </authorList>
    </citation>
    <scope>NUCLEOTIDE SEQUENCE</scope>
    <source>
        <strain evidence="6">NRRL 25174</strain>
    </source>
</reference>
<gene>
    <name evidence="6" type="ORF">FBEOM_8836</name>
</gene>
<dbReference type="GO" id="GO:0000981">
    <property type="term" value="F:DNA-binding transcription factor activity, RNA polymerase II-specific"/>
    <property type="evidence" value="ECO:0007669"/>
    <property type="project" value="InterPro"/>
</dbReference>
<dbReference type="AlphaFoldDB" id="A0A9P5AEK3"/>
<evidence type="ECO:0000256" key="4">
    <source>
        <dbReference type="ARBA" id="ARBA00023242"/>
    </source>
</evidence>
<dbReference type="SMART" id="SM00066">
    <property type="entry name" value="GAL4"/>
    <property type="match status" value="1"/>
</dbReference>
<dbReference type="GO" id="GO:0003677">
    <property type="term" value="F:DNA binding"/>
    <property type="evidence" value="ECO:0007669"/>
    <property type="project" value="UniProtKB-KW"/>
</dbReference>
<comment type="caution">
    <text evidence="6">The sequence shown here is derived from an EMBL/GenBank/DDBJ whole genome shotgun (WGS) entry which is preliminary data.</text>
</comment>
<dbReference type="EMBL" id="PVQB02000430">
    <property type="protein sequence ID" value="KAF4337247.1"/>
    <property type="molecule type" value="Genomic_DNA"/>
</dbReference>
<evidence type="ECO:0000313" key="7">
    <source>
        <dbReference type="Proteomes" id="UP000730481"/>
    </source>
</evidence>
<dbReference type="InterPro" id="IPR050675">
    <property type="entry name" value="OAF3"/>
</dbReference>
<evidence type="ECO:0000256" key="3">
    <source>
        <dbReference type="ARBA" id="ARBA00023163"/>
    </source>
</evidence>
<dbReference type="Proteomes" id="UP000730481">
    <property type="component" value="Unassembled WGS sequence"/>
</dbReference>
<organism evidence="6 7">
    <name type="scientific">Fusarium beomiforme</name>
    <dbReference type="NCBI Taxonomy" id="44412"/>
    <lineage>
        <taxon>Eukaryota</taxon>
        <taxon>Fungi</taxon>
        <taxon>Dikarya</taxon>
        <taxon>Ascomycota</taxon>
        <taxon>Pezizomycotina</taxon>
        <taxon>Sordariomycetes</taxon>
        <taxon>Hypocreomycetidae</taxon>
        <taxon>Hypocreales</taxon>
        <taxon>Nectriaceae</taxon>
        <taxon>Fusarium</taxon>
        <taxon>Fusarium burgessii species complex</taxon>
    </lineage>
</organism>
<dbReference type="CDD" id="cd00067">
    <property type="entry name" value="GAL4"/>
    <property type="match status" value="1"/>
</dbReference>
<dbReference type="Pfam" id="PF00172">
    <property type="entry name" value="Zn_clus"/>
    <property type="match status" value="1"/>
</dbReference>
<dbReference type="InterPro" id="IPR001138">
    <property type="entry name" value="Zn2Cys6_DnaBD"/>
</dbReference>
<dbReference type="PANTHER" id="PTHR31069">
    <property type="entry name" value="OLEATE-ACTIVATED TRANSCRIPTION FACTOR 1-RELATED"/>
    <property type="match status" value="1"/>
</dbReference>
<evidence type="ECO:0000313" key="6">
    <source>
        <dbReference type="EMBL" id="KAF4337247.1"/>
    </source>
</evidence>
<dbReference type="SUPFAM" id="SSF57701">
    <property type="entry name" value="Zn2/Cys6 DNA-binding domain"/>
    <property type="match status" value="1"/>
</dbReference>
<keyword evidence="3" id="KW-0804">Transcription</keyword>